<dbReference type="GO" id="GO:0016926">
    <property type="term" value="P:protein desumoylation"/>
    <property type="evidence" value="ECO:0007669"/>
    <property type="project" value="TreeGrafter"/>
</dbReference>
<evidence type="ECO:0000256" key="4">
    <source>
        <dbReference type="ARBA" id="ARBA00022807"/>
    </source>
</evidence>
<organism evidence="6 7">
    <name type="scientific">Chlamydomonas schloesseri</name>
    <dbReference type="NCBI Taxonomy" id="2026947"/>
    <lineage>
        <taxon>Eukaryota</taxon>
        <taxon>Viridiplantae</taxon>
        <taxon>Chlorophyta</taxon>
        <taxon>core chlorophytes</taxon>
        <taxon>Chlorophyceae</taxon>
        <taxon>CS clade</taxon>
        <taxon>Chlamydomonadales</taxon>
        <taxon>Chlamydomonadaceae</taxon>
        <taxon>Chlamydomonas</taxon>
    </lineage>
</organism>
<dbReference type="Gene3D" id="3.40.395.10">
    <property type="entry name" value="Adenoviral Proteinase, Chain A"/>
    <property type="match status" value="1"/>
</dbReference>
<dbReference type="InterPro" id="IPR038765">
    <property type="entry name" value="Papain-like_cys_pep_sf"/>
</dbReference>
<dbReference type="GO" id="GO:0005634">
    <property type="term" value="C:nucleus"/>
    <property type="evidence" value="ECO:0007669"/>
    <property type="project" value="TreeGrafter"/>
</dbReference>
<keyword evidence="4" id="KW-0788">Thiol protease</keyword>
<name>A0A835TL80_9CHLO</name>
<dbReference type="PANTHER" id="PTHR12606">
    <property type="entry name" value="SENTRIN/SUMO-SPECIFIC PROTEASE"/>
    <property type="match status" value="1"/>
</dbReference>
<evidence type="ECO:0000259" key="5">
    <source>
        <dbReference type="PROSITE" id="PS50600"/>
    </source>
</evidence>
<comment type="similarity">
    <text evidence="1">Belongs to the peptidase C48 family.</text>
</comment>
<reference evidence="6" key="1">
    <citation type="journal article" date="2020" name="bioRxiv">
        <title>Comparative genomics of Chlamydomonas.</title>
        <authorList>
            <person name="Craig R.J."/>
            <person name="Hasan A.R."/>
            <person name="Ness R.W."/>
            <person name="Keightley P.D."/>
        </authorList>
    </citation>
    <scope>NUCLEOTIDE SEQUENCE</scope>
    <source>
        <strain evidence="6">CCAP 11/173</strain>
    </source>
</reference>
<dbReference type="AlphaFoldDB" id="A0A835TL80"/>
<dbReference type="Pfam" id="PF02902">
    <property type="entry name" value="Peptidase_C48"/>
    <property type="match status" value="1"/>
</dbReference>
<keyword evidence="2" id="KW-0645">Protease</keyword>
<evidence type="ECO:0000256" key="2">
    <source>
        <dbReference type="ARBA" id="ARBA00022670"/>
    </source>
</evidence>
<evidence type="ECO:0000313" key="7">
    <source>
        <dbReference type="Proteomes" id="UP000613740"/>
    </source>
</evidence>
<protein>
    <recommendedName>
        <fullName evidence="5">Ubiquitin-like protease family profile domain-containing protein</fullName>
    </recommendedName>
</protein>
<evidence type="ECO:0000313" key="6">
    <source>
        <dbReference type="EMBL" id="KAG2439760.1"/>
    </source>
</evidence>
<gene>
    <name evidence="6" type="ORF">HYH02_010637</name>
</gene>
<evidence type="ECO:0000256" key="3">
    <source>
        <dbReference type="ARBA" id="ARBA00022801"/>
    </source>
</evidence>
<dbReference type="PROSITE" id="PS50600">
    <property type="entry name" value="ULP_PROTEASE"/>
    <property type="match status" value="1"/>
</dbReference>
<dbReference type="GO" id="GO:0016929">
    <property type="term" value="F:deSUMOylase activity"/>
    <property type="evidence" value="ECO:0007669"/>
    <property type="project" value="TreeGrafter"/>
</dbReference>
<sequence length="205" mass="23666">MYDVYLLRPGMFISDMSVRSAGYIIAKEFPDAVVCDPYFMTALRKKPDIIMTAWRHSKKAQDPVILSMYRYVCVPINDQNMHWRGAVLDTKTRTIYWYESLEPEVQMVTRKRGQRLGGAASALSENALEELGLLRQWAQARMEGALWSLEDGQSPRQVDGNSCGIFMLMNFWNRCSSKAVEFGQDDIDMWRYKWMAACYIGKMAV</sequence>
<dbReference type="EMBL" id="JAEHOD010000040">
    <property type="protein sequence ID" value="KAG2439760.1"/>
    <property type="molecule type" value="Genomic_DNA"/>
</dbReference>
<accession>A0A835TL80</accession>
<dbReference type="InterPro" id="IPR003653">
    <property type="entry name" value="Peptidase_C48_C"/>
</dbReference>
<dbReference type="SUPFAM" id="SSF54001">
    <property type="entry name" value="Cysteine proteinases"/>
    <property type="match status" value="1"/>
</dbReference>
<comment type="caution">
    <text evidence="6">The sequence shown here is derived from an EMBL/GenBank/DDBJ whole genome shotgun (WGS) entry which is preliminary data.</text>
</comment>
<evidence type="ECO:0000256" key="1">
    <source>
        <dbReference type="ARBA" id="ARBA00005234"/>
    </source>
</evidence>
<dbReference type="Proteomes" id="UP000613740">
    <property type="component" value="Unassembled WGS sequence"/>
</dbReference>
<feature type="domain" description="Ubiquitin-like protease family profile" evidence="5">
    <location>
        <begin position="1"/>
        <end position="174"/>
    </location>
</feature>
<dbReference type="PANTHER" id="PTHR12606:SF1">
    <property type="entry name" value="UBIQUITIN-LIKE-SPECIFIC PROTEASE 1A"/>
    <property type="match status" value="1"/>
</dbReference>
<dbReference type="GO" id="GO:0006508">
    <property type="term" value="P:proteolysis"/>
    <property type="evidence" value="ECO:0007669"/>
    <property type="project" value="UniProtKB-KW"/>
</dbReference>
<keyword evidence="7" id="KW-1185">Reference proteome</keyword>
<keyword evidence="3" id="KW-0378">Hydrolase</keyword>
<dbReference type="OrthoDB" id="10033651at2759"/>
<proteinExistence type="inferred from homology"/>